<sequence>MTEGRLGIHNIPTVFLIPDPIPICLICRQSSYHPCPASTNQRAPHHPGSSNQWTASLFKNLGFPFWVLSFC</sequence>
<organism evidence="1">
    <name type="scientific">Anguilla anguilla</name>
    <name type="common">European freshwater eel</name>
    <name type="synonym">Muraena anguilla</name>
    <dbReference type="NCBI Taxonomy" id="7936"/>
    <lineage>
        <taxon>Eukaryota</taxon>
        <taxon>Metazoa</taxon>
        <taxon>Chordata</taxon>
        <taxon>Craniata</taxon>
        <taxon>Vertebrata</taxon>
        <taxon>Euteleostomi</taxon>
        <taxon>Actinopterygii</taxon>
        <taxon>Neopterygii</taxon>
        <taxon>Teleostei</taxon>
        <taxon>Anguilliformes</taxon>
        <taxon>Anguillidae</taxon>
        <taxon>Anguilla</taxon>
    </lineage>
</organism>
<dbReference type="AlphaFoldDB" id="A0A0E9XCI9"/>
<protein>
    <submittedName>
        <fullName evidence="1">Uncharacterized protein</fullName>
    </submittedName>
</protein>
<reference evidence="1" key="2">
    <citation type="journal article" date="2015" name="Fish Shellfish Immunol.">
        <title>Early steps in the European eel (Anguilla anguilla)-Vibrio vulnificus interaction in the gills: Role of the RtxA13 toxin.</title>
        <authorList>
            <person name="Callol A."/>
            <person name="Pajuelo D."/>
            <person name="Ebbesson L."/>
            <person name="Teles M."/>
            <person name="MacKenzie S."/>
            <person name="Amaro C."/>
        </authorList>
    </citation>
    <scope>NUCLEOTIDE SEQUENCE</scope>
</reference>
<reference evidence="1" key="1">
    <citation type="submission" date="2014-11" db="EMBL/GenBank/DDBJ databases">
        <authorList>
            <person name="Amaro Gonzalez C."/>
        </authorList>
    </citation>
    <scope>NUCLEOTIDE SEQUENCE</scope>
</reference>
<evidence type="ECO:0000313" key="1">
    <source>
        <dbReference type="EMBL" id="JAI00172.1"/>
    </source>
</evidence>
<name>A0A0E9XCI9_ANGAN</name>
<accession>A0A0E9XCI9</accession>
<dbReference type="EMBL" id="GBXM01008406">
    <property type="protein sequence ID" value="JAI00172.1"/>
    <property type="molecule type" value="Transcribed_RNA"/>
</dbReference>
<proteinExistence type="predicted"/>